<dbReference type="InterPro" id="IPR000524">
    <property type="entry name" value="Tscrpt_reg_HTH_GntR"/>
</dbReference>
<dbReference type="CDD" id="cd07377">
    <property type="entry name" value="WHTH_GntR"/>
    <property type="match status" value="1"/>
</dbReference>
<evidence type="ECO:0000256" key="3">
    <source>
        <dbReference type="ARBA" id="ARBA00023163"/>
    </source>
</evidence>
<dbReference type="Pfam" id="PF07729">
    <property type="entry name" value="FCD"/>
    <property type="match status" value="1"/>
</dbReference>
<dbReference type="GO" id="GO:0003677">
    <property type="term" value="F:DNA binding"/>
    <property type="evidence" value="ECO:0007669"/>
    <property type="project" value="UniProtKB-KW"/>
</dbReference>
<dbReference type="SMART" id="SM00345">
    <property type="entry name" value="HTH_GNTR"/>
    <property type="match status" value="1"/>
</dbReference>
<protein>
    <submittedName>
        <fullName evidence="5">GntR family transcriptional regulator</fullName>
    </submittedName>
</protein>
<dbReference type="SUPFAM" id="SSF46785">
    <property type="entry name" value="Winged helix' DNA-binding domain"/>
    <property type="match status" value="1"/>
</dbReference>
<dbReference type="PRINTS" id="PR00035">
    <property type="entry name" value="HTHGNTR"/>
</dbReference>
<dbReference type="InterPro" id="IPR036390">
    <property type="entry name" value="WH_DNA-bd_sf"/>
</dbReference>
<keyword evidence="6" id="KW-1185">Reference proteome</keyword>
<feature type="domain" description="HTH gntR-type" evidence="4">
    <location>
        <begin position="2"/>
        <end position="69"/>
    </location>
</feature>
<reference evidence="5" key="1">
    <citation type="journal article" date="2014" name="Int. J. Syst. Evol. Microbiol.">
        <title>Complete genome sequence of Corynebacterium casei LMG S-19264T (=DSM 44701T), isolated from a smear-ripened cheese.</title>
        <authorList>
            <consortium name="US DOE Joint Genome Institute (JGI-PGF)"/>
            <person name="Walter F."/>
            <person name="Albersmeier A."/>
            <person name="Kalinowski J."/>
            <person name="Ruckert C."/>
        </authorList>
    </citation>
    <scope>NUCLEOTIDE SEQUENCE</scope>
    <source>
        <strain evidence="5">KCTC 32437</strain>
    </source>
</reference>
<keyword evidence="2" id="KW-0238">DNA-binding</keyword>
<keyword evidence="3" id="KW-0804">Transcription</keyword>
<dbReference type="PROSITE" id="PS50949">
    <property type="entry name" value="HTH_GNTR"/>
    <property type="match status" value="1"/>
</dbReference>
<dbReference type="Pfam" id="PF00392">
    <property type="entry name" value="GntR"/>
    <property type="match status" value="1"/>
</dbReference>
<name>A0A918S1S9_9HYPH</name>
<dbReference type="RefSeq" id="WP_189424466.1">
    <property type="nucleotide sequence ID" value="NZ_BMZE01000001.1"/>
</dbReference>
<proteinExistence type="predicted"/>
<evidence type="ECO:0000313" key="6">
    <source>
        <dbReference type="Proteomes" id="UP000646579"/>
    </source>
</evidence>
<sequence>MTTRSQMIVRRLRDAILEGDYRGGTRMNEIDLAESLGVSRTPVRAALSILSAEGLLIYTPNSGFVVQTYTSKDIEDIYELRSTLSGHAARLAAEKGLADEHIQQLQLNIANTAEIVESHEWGPESVRRWEQMAHEFHDVIYEAADNPHLRAAIQRTRDIPVIKDIRFRWLSPDYMLRSHQDHVTIFDAVRRGQQARAEALSRELIYRNGQRIVQHWRRIEKVTSPESELSRELEDQSPSSIAI</sequence>
<dbReference type="InterPro" id="IPR011711">
    <property type="entry name" value="GntR_C"/>
</dbReference>
<dbReference type="SMART" id="SM00895">
    <property type="entry name" value="FCD"/>
    <property type="match status" value="1"/>
</dbReference>
<organism evidence="5 6">
    <name type="scientific">Devosia pacifica</name>
    <dbReference type="NCBI Taxonomy" id="1335967"/>
    <lineage>
        <taxon>Bacteria</taxon>
        <taxon>Pseudomonadati</taxon>
        <taxon>Pseudomonadota</taxon>
        <taxon>Alphaproteobacteria</taxon>
        <taxon>Hyphomicrobiales</taxon>
        <taxon>Devosiaceae</taxon>
        <taxon>Devosia</taxon>
    </lineage>
</organism>
<dbReference type="Gene3D" id="1.20.120.530">
    <property type="entry name" value="GntR ligand-binding domain-like"/>
    <property type="match status" value="1"/>
</dbReference>
<dbReference type="Gene3D" id="1.10.10.10">
    <property type="entry name" value="Winged helix-like DNA-binding domain superfamily/Winged helix DNA-binding domain"/>
    <property type="match status" value="1"/>
</dbReference>
<evidence type="ECO:0000256" key="1">
    <source>
        <dbReference type="ARBA" id="ARBA00023015"/>
    </source>
</evidence>
<accession>A0A918S1S9</accession>
<dbReference type="SUPFAM" id="SSF48008">
    <property type="entry name" value="GntR ligand-binding domain-like"/>
    <property type="match status" value="1"/>
</dbReference>
<evidence type="ECO:0000256" key="2">
    <source>
        <dbReference type="ARBA" id="ARBA00023125"/>
    </source>
</evidence>
<comment type="caution">
    <text evidence="5">The sequence shown here is derived from an EMBL/GenBank/DDBJ whole genome shotgun (WGS) entry which is preliminary data.</text>
</comment>
<evidence type="ECO:0000259" key="4">
    <source>
        <dbReference type="PROSITE" id="PS50949"/>
    </source>
</evidence>
<dbReference type="PANTHER" id="PTHR43537">
    <property type="entry name" value="TRANSCRIPTIONAL REGULATOR, GNTR FAMILY"/>
    <property type="match status" value="1"/>
</dbReference>
<dbReference type="InterPro" id="IPR036388">
    <property type="entry name" value="WH-like_DNA-bd_sf"/>
</dbReference>
<gene>
    <name evidence="5" type="ORF">GCM10007989_13280</name>
</gene>
<reference evidence="5" key="2">
    <citation type="submission" date="2020-09" db="EMBL/GenBank/DDBJ databases">
        <authorList>
            <person name="Sun Q."/>
            <person name="Kim S."/>
        </authorList>
    </citation>
    <scope>NUCLEOTIDE SEQUENCE</scope>
    <source>
        <strain evidence="5">KCTC 32437</strain>
    </source>
</reference>
<dbReference type="PANTHER" id="PTHR43537:SF49">
    <property type="entry name" value="TRANSCRIPTIONAL REGULATORY PROTEIN"/>
    <property type="match status" value="1"/>
</dbReference>
<dbReference type="GO" id="GO:0003700">
    <property type="term" value="F:DNA-binding transcription factor activity"/>
    <property type="evidence" value="ECO:0007669"/>
    <property type="project" value="InterPro"/>
</dbReference>
<keyword evidence="1" id="KW-0805">Transcription regulation</keyword>
<dbReference type="Proteomes" id="UP000646579">
    <property type="component" value="Unassembled WGS sequence"/>
</dbReference>
<dbReference type="AlphaFoldDB" id="A0A918S1S9"/>
<dbReference type="EMBL" id="BMZE01000001">
    <property type="protein sequence ID" value="GHA19141.1"/>
    <property type="molecule type" value="Genomic_DNA"/>
</dbReference>
<evidence type="ECO:0000313" key="5">
    <source>
        <dbReference type="EMBL" id="GHA19141.1"/>
    </source>
</evidence>
<dbReference type="InterPro" id="IPR008920">
    <property type="entry name" value="TF_FadR/GntR_C"/>
</dbReference>